<dbReference type="GO" id="GO:0004222">
    <property type="term" value="F:metalloendopeptidase activity"/>
    <property type="evidence" value="ECO:0007669"/>
    <property type="project" value="InterPro"/>
</dbReference>
<gene>
    <name evidence="5" type="ORF">D7Z54_11335</name>
</gene>
<comment type="similarity">
    <text evidence="1 2">Belongs to the peptidase M16 family.</text>
</comment>
<dbReference type="OrthoDB" id="9811314at2"/>
<dbReference type="GO" id="GO:0006508">
    <property type="term" value="P:proteolysis"/>
    <property type="evidence" value="ECO:0007669"/>
    <property type="project" value="InterPro"/>
</dbReference>
<dbReference type="PANTHER" id="PTHR11851">
    <property type="entry name" value="METALLOPROTEASE"/>
    <property type="match status" value="1"/>
</dbReference>
<dbReference type="Gene3D" id="3.30.830.10">
    <property type="entry name" value="Metalloenzyme, LuxS/M16 peptidase-like"/>
    <property type="match status" value="2"/>
</dbReference>
<dbReference type="InterPro" id="IPR007863">
    <property type="entry name" value="Peptidase_M16_C"/>
</dbReference>
<organism evidence="5 6">
    <name type="scientific">Salibacterium salarium</name>
    <dbReference type="NCBI Taxonomy" id="284579"/>
    <lineage>
        <taxon>Bacteria</taxon>
        <taxon>Bacillati</taxon>
        <taxon>Bacillota</taxon>
        <taxon>Bacilli</taxon>
        <taxon>Bacillales</taxon>
        <taxon>Bacillaceae</taxon>
    </lineage>
</organism>
<dbReference type="GO" id="GO:0046872">
    <property type="term" value="F:metal ion binding"/>
    <property type="evidence" value="ECO:0007669"/>
    <property type="project" value="InterPro"/>
</dbReference>
<feature type="domain" description="Peptidase M16 N-terminal" evidence="3">
    <location>
        <begin position="12"/>
        <end position="159"/>
    </location>
</feature>
<accession>A0A3R9QL57</accession>
<dbReference type="RefSeq" id="WP_125555970.1">
    <property type="nucleotide sequence ID" value="NZ_RBVX01000009.1"/>
</dbReference>
<dbReference type="FunFam" id="3.30.830.10:FF:000008">
    <property type="entry name" value="Mitochondrial-processing peptidase subunit beta"/>
    <property type="match status" value="1"/>
</dbReference>
<feature type="domain" description="Peptidase M16 C-terminal" evidence="4">
    <location>
        <begin position="165"/>
        <end position="338"/>
    </location>
</feature>
<evidence type="ECO:0000256" key="1">
    <source>
        <dbReference type="ARBA" id="ARBA00007261"/>
    </source>
</evidence>
<evidence type="ECO:0000313" key="5">
    <source>
        <dbReference type="EMBL" id="RSL33213.1"/>
    </source>
</evidence>
<dbReference type="InterPro" id="IPR050361">
    <property type="entry name" value="MPP/UQCRC_Complex"/>
</dbReference>
<comment type="caution">
    <text evidence="5">The sequence shown here is derived from an EMBL/GenBank/DDBJ whole genome shotgun (WGS) entry which is preliminary data.</text>
</comment>
<dbReference type="InterPro" id="IPR011249">
    <property type="entry name" value="Metalloenz_LuxS/M16"/>
</dbReference>
<name>A0A3R9QL57_9BACI</name>
<dbReference type="Pfam" id="PF00675">
    <property type="entry name" value="Peptidase_M16"/>
    <property type="match status" value="1"/>
</dbReference>
<reference evidence="5 6" key="1">
    <citation type="submission" date="2018-10" db="EMBL/GenBank/DDBJ databases">
        <title>Draft genome sequence of Bacillus salarius IM0101, isolated from a hypersaline soil in Inner Mongolia, China.</title>
        <authorList>
            <person name="Yamprayoonswat W."/>
            <person name="Boonvisut S."/>
            <person name="Jumpathong W."/>
            <person name="Sittihan S."/>
            <person name="Ruangsuj P."/>
            <person name="Wanthongcharoen S."/>
            <person name="Thongpramul N."/>
            <person name="Pimmason S."/>
            <person name="Yu B."/>
            <person name="Yasawong M."/>
        </authorList>
    </citation>
    <scope>NUCLEOTIDE SEQUENCE [LARGE SCALE GENOMIC DNA]</scope>
    <source>
        <strain evidence="5 6">IM0101</strain>
    </source>
</reference>
<dbReference type="InterPro" id="IPR001431">
    <property type="entry name" value="Pept_M16_Zn_BS"/>
</dbReference>
<evidence type="ECO:0000259" key="4">
    <source>
        <dbReference type="Pfam" id="PF05193"/>
    </source>
</evidence>
<sequence>MIETRTLNNGLRIVTEDISTVRSMTIGIWIGTGSRYESAEENGISHFLEHMFFKGTKTRTASEIAESFDKIGGHVNAFTSKEYTCFYAKVLDQHAKKALSILADMLFHSEFDEEELEKERQVIIEEIKMVDDTPDDIIHDYLDEASFGNHPLGRPILGTEDTIQKFNRTSLIEHMERFYTPDNIVVSLAGNQTEEVMEHVESLFGELSSRQTDFLIQPPSFLTEKTVQQKETEQAHLCLGFPGIPMDHEDIYALTLLNNALGGSMSSRLFQNIREEKGLAYSVFSYHASFLDSGLLTVYAGSGLEQLDEMFEATMKTIQDVKANGLTVKELENGKEQLKGNIMLGLESTSSRMSRNGKNELVLGHHRPLDEVLQRIEAVSLEDIKRTAKYVFQSDYSLSLISREGKYPAALWQESLL</sequence>
<evidence type="ECO:0000313" key="6">
    <source>
        <dbReference type="Proteomes" id="UP000275076"/>
    </source>
</evidence>
<dbReference type="InterPro" id="IPR011765">
    <property type="entry name" value="Pept_M16_N"/>
</dbReference>
<dbReference type="Pfam" id="PF05193">
    <property type="entry name" value="Peptidase_M16_C"/>
    <property type="match status" value="1"/>
</dbReference>
<proteinExistence type="inferred from homology"/>
<evidence type="ECO:0000256" key="2">
    <source>
        <dbReference type="RuleBase" id="RU004447"/>
    </source>
</evidence>
<dbReference type="Proteomes" id="UP000275076">
    <property type="component" value="Unassembled WGS sequence"/>
</dbReference>
<protein>
    <submittedName>
        <fullName evidence="5">Insulinase family protein</fullName>
    </submittedName>
</protein>
<keyword evidence="6" id="KW-1185">Reference proteome</keyword>
<dbReference type="PROSITE" id="PS00143">
    <property type="entry name" value="INSULINASE"/>
    <property type="match status" value="1"/>
</dbReference>
<dbReference type="EMBL" id="RBVX01000009">
    <property type="protein sequence ID" value="RSL33213.1"/>
    <property type="molecule type" value="Genomic_DNA"/>
</dbReference>
<dbReference type="SUPFAM" id="SSF63411">
    <property type="entry name" value="LuxS/MPP-like metallohydrolase"/>
    <property type="match status" value="2"/>
</dbReference>
<dbReference type="PANTHER" id="PTHR11851:SF49">
    <property type="entry name" value="MITOCHONDRIAL-PROCESSING PEPTIDASE SUBUNIT ALPHA"/>
    <property type="match status" value="1"/>
</dbReference>
<evidence type="ECO:0000259" key="3">
    <source>
        <dbReference type="Pfam" id="PF00675"/>
    </source>
</evidence>
<dbReference type="AlphaFoldDB" id="A0A3R9QL57"/>